<accession>A0A2P8D8A1</accession>
<evidence type="ECO:0000313" key="1">
    <source>
        <dbReference type="EMBL" id="PSK93411.1"/>
    </source>
</evidence>
<organism evidence="1 2">
    <name type="scientific">Taibaiella chishuiensis</name>
    <dbReference type="NCBI Taxonomy" id="1434707"/>
    <lineage>
        <taxon>Bacteria</taxon>
        <taxon>Pseudomonadati</taxon>
        <taxon>Bacteroidota</taxon>
        <taxon>Chitinophagia</taxon>
        <taxon>Chitinophagales</taxon>
        <taxon>Chitinophagaceae</taxon>
        <taxon>Taibaiella</taxon>
    </lineage>
</organism>
<comment type="caution">
    <text evidence="1">The sequence shown here is derived from an EMBL/GenBank/DDBJ whole genome shotgun (WGS) entry which is preliminary data.</text>
</comment>
<keyword evidence="2" id="KW-1185">Reference proteome</keyword>
<dbReference type="RefSeq" id="WP_181358402.1">
    <property type="nucleotide sequence ID" value="NZ_PYGD01000002.1"/>
</dbReference>
<protein>
    <submittedName>
        <fullName evidence="1">Uncharacterized protein</fullName>
    </submittedName>
</protein>
<proteinExistence type="predicted"/>
<sequence>MPVQINEVVIKISVDADPAGAPAPAASAGLSDTGNDDAAIAALVLQIIKEKNER</sequence>
<dbReference type="AlphaFoldDB" id="A0A2P8D8A1"/>
<dbReference type="EMBL" id="PYGD01000002">
    <property type="protein sequence ID" value="PSK93411.1"/>
    <property type="molecule type" value="Genomic_DNA"/>
</dbReference>
<dbReference type="Proteomes" id="UP000240572">
    <property type="component" value="Unassembled WGS sequence"/>
</dbReference>
<dbReference type="InterPro" id="IPR045459">
    <property type="entry name" value="DUF5908"/>
</dbReference>
<evidence type="ECO:0000313" key="2">
    <source>
        <dbReference type="Proteomes" id="UP000240572"/>
    </source>
</evidence>
<dbReference type="Pfam" id="PF19265">
    <property type="entry name" value="DUF5908"/>
    <property type="match status" value="1"/>
</dbReference>
<gene>
    <name evidence="1" type="ORF">B0I18_102381</name>
</gene>
<name>A0A2P8D8A1_9BACT</name>
<reference evidence="1 2" key="1">
    <citation type="submission" date="2018-03" db="EMBL/GenBank/DDBJ databases">
        <title>Genomic Encyclopedia of Type Strains, Phase III (KMG-III): the genomes of soil and plant-associated and newly described type strains.</title>
        <authorList>
            <person name="Whitman W."/>
        </authorList>
    </citation>
    <scope>NUCLEOTIDE SEQUENCE [LARGE SCALE GENOMIC DNA]</scope>
    <source>
        <strain evidence="1 2">CGMCC 1.12700</strain>
    </source>
</reference>